<keyword evidence="1" id="KW-0479">Metal-binding</keyword>
<dbReference type="GO" id="GO:0046872">
    <property type="term" value="F:metal ion binding"/>
    <property type="evidence" value="ECO:0007669"/>
    <property type="project" value="UniProtKB-KW"/>
</dbReference>
<protein>
    <submittedName>
        <fullName evidence="3">MBL fold metallo-hydrolase</fullName>
    </submittedName>
</protein>
<dbReference type="InterPro" id="IPR051682">
    <property type="entry name" value="Mito_Persulfide_Diox"/>
</dbReference>
<dbReference type="AlphaFoldDB" id="A0A246IDD3"/>
<dbReference type="Gene3D" id="3.60.15.10">
    <property type="entry name" value="Ribonuclease Z/Hydroxyacylglutathione hydrolase-like"/>
    <property type="match status" value="1"/>
</dbReference>
<dbReference type="GO" id="GO:0070813">
    <property type="term" value="P:hydrogen sulfide metabolic process"/>
    <property type="evidence" value="ECO:0007669"/>
    <property type="project" value="TreeGrafter"/>
</dbReference>
<evidence type="ECO:0000256" key="1">
    <source>
        <dbReference type="ARBA" id="ARBA00022723"/>
    </source>
</evidence>
<dbReference type="PANTHER" id="PTHR43084:SF1">
    <property type="entry name" value="PERSULFIDE DIOXYGENASE ETHE1, MITOCHONDRIAL"/>
    <property type="match status" value="1"/>
</dbReference>
<dbReference type="FunFam" id="3.60.15.10:FF:000033">
    <property type="entry name" value="MBL fold metallo-hydrolase"/>
    <property type="match status" value="1"/>
</dbReference>
<keyword evidence="3" id="KW-0378">Hydrolase</keyword>
<dbReference type="GO" id="GO:0050313">
    <property type="term" value="F:sulfur dioxygenase activity"/>
    <property type="evidence" value="ECO:0007669"/>
    <property type="project" value="InterPro"/>
</dbReference>
<organism evidence="3 4">
    <name type="scientific">Stenotrophomonas maltophilia</name>
    <name type="common">Pseudomonas maltophilia</name>
    <name type="synonym">Xanthomonas maltophilia</name>
    <dbReference type="NCBI Taxonomy" id="40324"/>
    <lineage>
        <taxon>Bacteria</taxon>
        <taxon>Pseudomonadati</taxon>
        <taxon>Pseudomonadota</taxon>
        <taxon>Gammaproteobacteria</taxon>
        <taxon>Lysobacterales</taxon>
        <taxon>Lysobacteraceae</taxon>
        <taxon>Stenotrophomonas</taxon>
        <taxon>Stenotrophomonas maltophilia group</taxon>
    </lineage>
</organism>
<dbReference type="SMART" id="SM00849">
    <property type="entry name" value="Lactamase_B"/>
    <property type="match status" value="1"/>
</dbReference>
<sequence>MDTVPTSGAAVCNARSLVERAECGDAAKPEVTTFFDPKTFTASHVVSDPGSSECAIVDSVLDFDPASGRTSTESATSLLRFVEERRLNVRWLLETHAHADHLSAASWLQNRTGGKLAIGEHIVSVQETFGQIFNEGPAFDRDGSQFDHLFADGMRLAIGELEGIVLHVPGHTPACLAYVIGDAVFPGDTLFMPDYGTARCDFPGGSARQLYRSIQRLFALPDSSRVFLCHDYKAPGRDEFAWETTIGAERRTNVHVHEGVDEETFVQMREQRDKTLAMPKLILPSVQVNMRAGRLPAPESNGTRYLKLPVNVL</sequence>
<reference evidence="3 4" key="1">
    <citation type="submission" date="2017-06" db="EMBL/GenBank/DDBJ databases">
        <authorList>
            <person name="Kim H.J."/>
            <person name="Triplett B.A."/>
        </authorList>
    </citation>
    <scope>NUCLEOTIDE SEQUENCE [LARGE SCALE GENOMIC DNA]</scope>
    <source>
        <strain evidence="3 4">594</strain>
    </source>
</reference>
<evidence type="ECO:0000259" key="2">
    <source>
        <dbReference type="SMART" id="SM00849"/>
    </source>
</evidence>
<dbReference type="InterPro" id="IPR044528">
    <property type="entry name" value="POD-like_MBL-fold"/>
</dbReference>
<accession>A0A246IDD3</accession>
<dbReference type="GO" id="GO:0006749">
    <property type="term" value="P:glutathione metabolic process"/>
    <property type="evidence" value="ECO:0007669"/>
    <property type="project" value="InterPro"/>
</dbReference>
<dbReference type="RefSeq" id="WP_088496409.1">
    <property type="nucleotide sequence ID" value="NZ_NIVX01000026.1"/>
</dbReference>
<dbReference type="Pfam" id="PF00753">
    <property type="entry name" value="Lactamase_B"/>
    <property type="match status" value="1"/>
</dbReference>
<evidence type="ECO:0000313" key="3">
    <source>
        <dbReference type="EMBL" id="OWQ78034.1"/>
    </source>
</evidence>
<evidence type="ECO:0000313" key="4">
    <source>
        <dbReference type="Proteomes" id="UP000197090"/>
    </source>
</evidence>
<dbReference type="InterPro" id="IPR036866">
    <property type="entry name" value="RibonucZ/Hydroxyglut_hydro"/>
</dbReference>
<proteinExistence type="predicted"/>
<dbReference type="EMBL" id="NIVX01000026">
    <property type="protein sequence ID" value="OWQ78034.1"/>
    <property type="molecule type" value="Genomic_DNA"/>
</dbReference>
<feature type="domain" description="Metallo-beta-lactamase" evidence="2">
    <location>
        <begin position="40"/>
        <end position="230"/>
    </location>
</feature>
<comment type="caution">
    <text evidence="3">The sequence shown here is derived from an EMBL/GenBank/DDBJ whole genome shotgun (WGS) entry which is preliminary data.</text>
</comment>
<dbReference type="Proteomes" id="UP000197090">
    <property type="component" value="Unassembled WGS sequence"/>
</dbReference>
<dbReference type="PANTHER" id="PTHR43084">
    <property type="entry name" value="PERSULFIDE DIOXYGENASE ETHE1"/>
    <property type="match status" value="1"/>
</dbReference>
<gene>
    <name evidence="3" type="ORF">CEE63_03220</name>
</gene>
<dbReference type="SUPFAM" id="SSF56281">
    <property type="entry name" value="Metallo-hydrolase/oxidoreductase"/>
    <property type="match status" value="1"/>
</dbReference>
<dbReference type="CDD" id="cd07724">
    <property type="entry name" value="POD-like_MBL-fold"/>
    <property type="match status" value="1"/>
</dbReference>
<name>A0A246IDD3_STEMA</name>
<dbReference type="InterPro" id="IPR001279">
    <property type="entry name" value="Metallo-B-lactamas"/>
</dbReference>
<dbReference type="GO" id="GO:0016787">
    <property type="term" value="F:hydrolase activity"/>
    <property type="evidence" value="ECO:0007669"/>
    <property type="project" value="UniProtKB-KW"/>
</dbReference>